<dbReference type="Gene3D" id="3.30.250.20">
    <property type="entry name" value="L1 transposable element, C-terminal domain"/>
    <property type="match status" value="1"/>
</dbReference>
<reference evidence="1" key="2">
    <citation type="submission" date="2025-09" db="UniProtKB">
        <authorList>
            <consortium name="Ensembl"/>
        </authorList>
    </citation>
    <scope>IDENTIFICATION</scope>
</reference>
<dbReference type="Gene3D" id="3.30.70.1820">
    <property type="entry name" value="L1 transposable element, RRM domain"/>
    <property type="match status" value="1"/>
</dbReference>
<dbReference type="InterPro" id="IPR004244">
    <property type="entry name" value="Transposase_22"/>
</dbReference>
<reference evidence="1" key="1">
    <citation type="submission" date="2025-08" db="UniProtKB">
        <authorList>
            <consortium name="Ensembl"/>
        </authorList>
    </citation>
    <scope>IDENTIFICATION</scope>
</reference>
<evidence type="ECO:0000313" key="2">
    <source>
        <dbReference type="Proteomes" id="UP000694680"/>
    </source>
</evidence>
<dbReference type="PANTHER" id="PTHR11505">
    <property type="entry name" value="L1 TRANSPOSABLE ELEMENT-RELATED"/>
    <property type="match status" value="1"/>
</dbReference>
<protein>
    <submittedName>
        <fullName evidence="1">Uncharacterized protein</fullName>
    </submittedName>
</protein>
<organism evidence="1 2">
    <name type="scientific">Gouania willdenowi</name>
    <name type="common">Blunt-snouted clingfish</name>
    <name type="synonym">Lepadogaster willdenowi</name>
    <dbReference type="NCBI Taxonomy" id="441366"/>
    <lineage>
        <taxon>Eukaryota</taxon>
        <taxon>Metazoa</taxon>
        <taxon>Chordata</taxon>
        <taxon>Craniata</taxon>
        <taxon>Vertebrata</taxon>
        <taxon>Euteleostomi</taxon>
        <taxon>Actinopterygii</taxon>
        <taxon>Neopterygii</taxon>
        <taxon>Teleostei</taxon>
        <taxon>Neoteleostei</taxon>
        <taxon>Acanthomorphata</taxon>
        <taxon>Ovalentaria</taxon>
        <taxon>Blenniimorphae</taxon>
        <taxon>Blenniiformes</taxon>
        <taxon>Gobiesocoidei</taxon>
        <taxon>Gobiesocidae</taxon>
        <taxon>Gobiesocinae</taxon>
        <taxon>Gouania</taxon>
    </lineage>
</organism>
<name>A0A8C5DHT4_GOUWI</name>
<dbReference type="AlphaFoldDB" id="A0A8C5DHT4"/>
<keyword evidence="2" id="KW-1185">Reference proteome</keyword>
<proteinExistence type="predicted"/>
<accession>A0A8C5DHT4</accession>
<dbReference type="InterPro" id="IPR042566">
    <property type="entry name" value="L1_C"/>
</dbReference>
<dbReference type="Ensembl" id="ENSGWIT00000005990.1">
    <property type="protein sequence ID" value="ENSGWIP00000005537.1"/>
    <property type="gene ID" value="ENSGWIG00000003050.1"/>
</dbReference>
<sequence>MTCEQKYKRLKSAKRTQDQMDAVQAAAWEYRRSLSELKLQLDLLTTKLTDLEDRGRRNNIRLVGLPESVESSDAVGYLKNKWIPSLDGRDIDIERAHQVYDGGQANSNKPQTLIFRLLRWQDRAAILNGARNVFPVKYKFNGATPKTTAGSATLLFFPDFSPATTARRKSCSSVLKKAKEMGLKPFLVYPAWIKLQYKGEKRMFDSPQMAEDFLNSLQRRAPVAAECESEAVAMVTIPGLLTQYLDK</sequence>
<dbReference type="Proteomes" id="UP000694680">
    <property type="component" value="Unassembled WGS sequence"/>
</dbReference>
<evidence type="ECO:0000313" key="1">
    <source>
        <dbReference type="Ensembl" id="ENSGWIP00000005537.1"/>
    </source>
</evidence>